<dbReference type="InterPro" id="IPR010285">
    <property type="entry name" value="DNA_helicase_pif1-like_DEAD"/>
</dbReference>
<dbReference type="PANTHER" id="PTHR10492">
    <property type="match status" value="1"/>
</dbReference>
<dbReference type="EC" id="5.6.2.3" evidence="1"/>
<feature type="domain" description="DNA helicase Pif1-like 2B" evidence="5">
    <location>
        <begin position="1574"/>
        <end position="1620"/>
    </location>
</feature>
<dbReference type="InterPro" id="IPR049163">
    <property type="entry name" value="Pif1-like_2B_dom"/>
</dbReference>
<dbReference type="OrthoDB" id="5864836at2759"/>
<dbReference type="STRING" id="1611254.A0A2G5S8J3"/>
<evidence type="ECO:0000259" key="4">
    <source>
        <dbReference type="Pfam" id="PF14214"/>
    </source>
</evidence>
<dbReference type="Pfam" id="PF05970">
    <property type="entry name" value="PIF1"/>
    <property type="match status" value="1"/>
</dbReference>
<dbReference type="InterPro" id="IPR025476">
    <property type="entry name" value="Helitron_helicase-like"/>
</dbReference>
<dbReference type="Proteomes" id="UP000230233">
    <property type="component" value="Chromosome I"/>
</dbReference>
<feature type="domain" description="DNA helicase Pif1-like DEAD-box helicase" evidence="3">
    <location>
        <begin position="1282"/>
        <end position="1482"/>
    </location>
</feature>
<protein>
    <recommendedName>
        <fullName evidence="1">ATP-dependent DNA helicase</fullName>
        <ecNumber evidence="1">5.6.2.3</ecNumber>
    </recommendedName>
</protein>
<feature type="compositionally biased region" description="Basic and acidic residues" evidence="2">
    <location>
        <begin position="225"/>
        <end position="236"/>
    </location>
</feature>
<dbReference type="CDD" id="cd18809">
    <property type="entry name" value="SF1_C_RecD"/>
    <property type="match status" value="1"/>
</dbReference>
<evidence type="ECO:0000313" key="7">
    <source>
        <dbReference type="EMBL" id="PIC52646.1"/>
    </source>
</evidence>
<feature type="compositionally biased region" description="Basic residues" evidence="2">
    <location>
        <begin position="112"/>
        <end position="122"/>
    </location>
</feature>
<feature type="compositionally biased region" description="Basic and acidic residues" evidence="2">
    <location>
        <begin position="175"/>
        <end position="192"/>
    </location>
</feature>
<reference evidence="8" key="1">
    <citation type="submission" date="2017-10" db="EMBL/GenBank/DDBJ databases">
        <title>Rapid genome shrinkage in a self-fertile nematode reveals novel sperm competition proteins.</title>
        <authorList>
            <person name="Yin D."/>
            <person name="Schwarz E.M."/>
            <person name="Thomas C.G."/>
            <person name="Felde R.L."/>
            <person name="Korf I.F."/>
            <person name="Cutter A.D."/>
            <person name="Schartner C.M."/>
            <person name="Ralston E.J."/>
            <person name="Meyer B.J."/>
            <person name="Haag E.S."/>
        </authorList>
    </citation>
    <scope>NUCLEOTIDE SEQUENCE [LARGE SCALE GENOMIC DNA]</scope>
    <source>
        <strain evidence="8">JU1422</strain>
    </source>
</reference>
<comment type="caution">
    <text evidence="6">The sequence shown here is derived from an EMBL/GenBank/DDBJ whole genome shotgun (WGS) entry which is preliminary data.</text>
</comment>
<evidence type="ECO:0000259" key="5">
    <source>
        <dbReference type="Pfam" id="PF21530"/>
    </source>
</evidence>
<feature type="region of interest" description="Disordered" evidence="2">
    <location>
        <begin position="1"/>
        <end position="54"/>
    </location>
</feature>
<dbReference type="Pfam" id="PF21530">
    <property type="entry name" value="Pif1_2B_dom"/>
    <property type="match status" value="1"/>
</dbReference>
<dbReference type="Gene3D" id="3.40.50.300">
    <property type="entry name" value="P-loop containing nucleotide triphosphate hydrolases"/>
    <property type="match status" value="1"/>
</dbReference>
<feature type="compositionally biased region" description="Basic and acidic residues" evidence="2">
    <location>
        <begin position="245"/>
        <end position="331"/>
    </location>
</feature>
<evidence type="ECO:0000256" key="1">
    <source>
        <dbReference type="RuleBase" id="RU363044"/>
    </source>
</evidence>
<evidence type="ECO:0000313" key="6">
    <source>
        <dbReference type="EMBL" id="PIC11375.1"/>
    </source>
</evidence>
<dbReference type="GO" id="GO:0006310">
    <property type="term" value="P:DNA recombination"/>
    <property type="evidence" value="ECO:0007669"/>
    <property type="project" value="UniProtKB-KW"/>
</dbReference>
<dbReference type="EMBL" id="PDUG01000001">
    <property type="protein sequence ID" value="PIC52646.1"/>
    <property type="molecule type" value="Genomic_DNA"/>
</dbReference>
<proteinExistence type="inferred from homology"/>
<dbReference type="InterPro" id="IPR027417">
    <property type="entry name" value="P-loop_NTPase"/>
</dbReference>
<feature type="compositionally biased region" description="Basic and acidic residues" evidence="2">
    <location>
        <begin position="203"/>
        <end position="213"/>
    </location>
</feature>
<keyword evidence="1" id="KW-0378">Hydrolase</keyword>
<keyword evidence="1" id="KW-0234">DNA repair</keyword>
<feature type="domain" description="Helitron helicase-like" evidence="4">
    <location>
        <begin position="651"/>
        <end position="829"/>
    </location>
</feature>
<keyword evidence="8" id="KW-1185">Reference proteome</keyword>
<dbReference type="GO" id="GO:0016787">
    <property type="term" value="F:hydrolase activity"/>
    <property type="evidence" value="ECO:0007669"/>
    <property type="project" value="UniProtKB-KW"/>
</dbReference>
<keyword evidence="1" id="KW-0547">Nucleotide-binding</keyword>
<dbReference type="SUPFAM" id="SSF52540">
    <property type="entry name" value="P-loop containing nucleoside triphosphate hydrolases"/>
    <property type="match status" value="2"/>
</dbReference>
<reference evidence="6" key="2">
    <citation type="journal article" date="2018" name="Science">
        <title>Rapid genome shrinkage in a self-fertile nematode reveals sperm competition proteins.</title>
        <authorList>
            <person name="Yin D."/>
            <person name="Schwarz E.M."/>
            <person name="Thomas C.G."/>
            <person name="Felde R.L."/>
            <person name="Korf I.F."/>
            <person name="Cutter A.D."/>
            <person name="Schartner C.M."/>
            <person name="Ralston E.J."/>
            <person name="Meyer B.J."/>
            <person name="Haag E.S."/>
        </authorList>
    </citation>
    <scope>NUCLEOTIDE SEQUENCE</scope>
    <source>
        <strain evidence="6">JU1422</strain>
    </source>
</reference>
<dbReference type="PANTHER" id="PTHR10492:SF57">
    <property type="entry name" value="ATP-DEPENDENT DNA HELICASE"/>
    <property type="match status" value="1"/>
</dbReference>
<dbReference type="GO" id="GO:0000723">
    <property type="term" value="P:telomere maintenance"/>
    <property type="evidence" value="ECO:0007669"/>
    <property type="project" value="InterPro"/>
</dbReference>
<dbReference type="FunFam" id="3.40.50.300:FF:002884">
    <property type="entry name" value="ATP-dependent DNA helicase"/>
    <property type="match status" value="1"/>
</dbReference>
<feature type="region of interest" description="Disordered" evidence="2">
    <location>
        <begin position="85"/>
        <end position="342"/>
    </location>
</feature>
<evidence type="ECO:0000259" key="3">
    <source>
        <dbReference type="Pfam" id="PF05970"/>
    </source>
</evidence>
<accession>A0A2G5S8J3</accession>
<keyword evidence="1" id="KW-0233">DNA recombination</keyword>
<keyword evidence="1" id="KW-0067">ATP-binding</keyword>
<feature type="compositionally biased region" description="Basic and acidic residues" evidence="2">
    <location>
        <begin position="134"/>
        <end position="167"/>
    </location>
</feature>
<dbReference type="GO" id="GO:0006281">
    <property type="term" value="P:DNA repair"/>
    <property type="evidence" value="ECO:0007669"/>
    <property type="project" value="UniProtKB-KW"/>
</dbReference>
<dbReference type="GO" id="GO:0005524">
    <property type="term" value="F:ATP binding"/>
    <property type="evidence" value="ECO:0007669"/>
    <property type="project" value="UniProtKB-KW"/>
</dbReference>
<comment type="catalytic activity">
    <reaction evidence="1">
        <text>ATP + H2O = ADP + phosphate + H(+)</text>
        <dbReference type="Rhea" id="RHEA:13065"/>
        <dbReference type="ChEBI" id="CHEBI:15377"/>
        <dbReference type="ChEBI" id="CHEBI:15378"/>
        <dbReference type="ChEBI" id="CHEBI:30616"/>
        <dbReference type="ChEBI" id="CHEBI:43474"/>
        <dbReference type="ChEBI" id="CHEBI:456216"/>
        <dbReference type="EC" id="5.6.2.3"/>
    </reaction>
</comment>
<sequence length="1728" mass="196957">MNQKPSTSAAPMDELYDFSQDGMDDVPRGNLESAQQHTDTTEWEHLNGSPASLGALGIEDTQLMTQDSHPYSEGIDGIEATQLMKQNDVGYGGPEGIEETQLMSQPSVRQPAVRKRDKKKNKTAAISAIQAAKRKAENSEERMERLKTRAEKDAEKRSLETNEERERYNKKKRQKVADARFRESDEQREKRLSSVVSKSIKRRQSETPDERSVRQLLEAQNKASRRAEEDKDEKRNRNQSNSERMAARRSVEPDDVAQKRREVNAERMATKRSKESDEVAQKRRKGNAERNAARRSEEPDDVAQKRRDVNSKRTAESRAKENEEQKSARKSADRKRKSERPGALLGVAASGIEPDLHYFGKMDQLCNHCKARYFRAETTQKGEYTRCCSLGAIKFKNPKLPFALIKLFLTSTEELPGDDEEKKKLRKEAKNFRENLRQFNNSLAMASMKADVVTPSGGPYTYRIHKQVYHFVGDLHPAPGEPRRFAQVFIIDTAQAAAELAGMEMNSSCSEELFQKLIDLLKQHHPHTQSFKMMHQIEEEEKEKAELENRPERRVTMTFQIRSQDDQRRYQNPTADEVAVVYVGDDEDIPGKRGFTVHQHSGRLQPLHIIDPNCDPMSYPLLFPTGQSGWHPKIPYEKAKGKRQNVTMMEFYSYNLHVRNSFHPFFRAGKLFQQYVVDVWARVEQNRLNFLRQNQAQLRVESMTGLQDYVSGEEKGPIGSRILLPASHTGSPRDMVQQYQDAMSVVSKYGKPDYFITMTCNPYWEEIQEHLEEDQTATDRPDIVARVFQMKVNEFRDDVVKKEIFGQVQAYIFVIEFQKRGLPHLHMLLIMKTGSKPRTASDVDKVISAEIPDKTKHPRLHELVTSLMMHRPCGADNPSSPCMVKDACSKKFPKSFREETSTDNDGFSLYRRRDDGRIHEYKMGRNTVNLTNQHVVPHNPWLLLKYNCHINVEVCGAISSVKYLYKYVYKGTTRASIVIKIDENGKERQEIDEIKQYLDTRYVCAPEAVHHLLGFPMSQRSVSVVQLTVHLEADRQVVFQAGKEKEAVDRAETRNTSLTAWFEINRKCKDAVLPDGSFPTSLRDSRNYFYHEMPEHFRLISGVWHSRKTKEFSLGRMYFISPRNREKFALRQLLLYTKGSTSFEDLRTVNGHVWPTFVEAARASGYLSDDSVYEKTLQEASNFKSPSQMRGLFVTLLLFENIDDCEALWSKFLNDLSEDFRHQGHSDAESHSLAYFDMADRMEAMNEDLQKWIKCIYTRVQQYGHVVNVDECKKLGEEMRSQLNPEQKDAVDAILDSDGGLYFLDGPGGSGKTFVYNTLSNILMGEKKTILPMAWVGIAASLLPNGRTVASVCKLDINNGCRTSRINPRSDFAKWLSGISLILWDEAPMSPKAALETVDTLFREITQVNRPFGGKVVLLGGDFRQVLPVMDKGGADAQIANCINRSPLWKEFQVFHLTANMRVKGAALEWKKELLDIGDGNIGAPPSGEMSIPEGLESNGDLADEVFGDLLESGNVEKLAKVAILAPRNKEALELNNQVLDKMPGRSRIYTSLDEISDKDGKPIVSDSMNFTTEFLNRMTPSGMPPHVLKLKEGAIIMLLRNLDVKNSMCNGTRFVVVQMGDRVIQCRFVGGARQGQMVLIPRIKLNYEKNLPFVMSRLQFPVRLSFAMTVNKSQGQTFEKIGLHLEEPIFSHGQMYVALSRTTSREGIKVHAPTGVINNVVYKEVLL</sequence>
<evidence type="ECO:0000313" key="8">
    <source>
        <dbReference type="Proteomes" id="UP000230233"/>
    </source>
</evidence>
<dbReference type="GO" id="GO:0043139">
    <property type="term" value="F:5'-3' DNA helicase activity"/>
    <property type="evidence" value="ECO:0007669"/>
    <property type="project" value="UniProtKB-EC"/>
</dbReference>
<keyword evidence="1" id="KW-0227">DNA damage</keyword>
<evidence type="ECO:0000256" key="2">
    <source>
        <dbReference type="SAM" id="MobiDB-lite"/>
    </source>
</evidence>
<dbReference type="Pfam" id="PF14214">
    <property type="entry name" value="Helitron_like_N"/>
    <property type="match status" value="1"/>
</dbReference>
<dbReference type="EMBL" id="PDUG01000111">
    <property type="protein sequence ID" value="PIC11375.1"/>
    <property type="molecule type" value="Genomic_DNA"/>
</dbReference>
<comment type="cofactor">
    <cofactor evidence="1">
        <name>Mg(2+)</name>
        <dbReference type="ChEBI" id="CHEBI:18420"/>
    </cofactor>
</comment>
<name>A0A2G5S8J3_9PELO</name>
<organism evidence="6 8">
    <name type="scientific">Caenorhabditis nigoni</name>
    <dbReference type="NCBI Taxonomy" id="1611254"/>
    <lineage>
        <taxon>Eukaryota</taxon>
        <taxon>Metazoa</taxon>
        <taxon>Ecdysozoa</taxon>
        <taxon>Nematoda</taxon>
        <taxon>Chromadorea</taxon>
        <taxon>Rhabditida</taxon>
        <taxon>Rhabditina</taxon>
        <taxon>Rhabditomorpha</taxon>
        <taxon>Rhabditoidea</taxon>
        <taxon>Rhabditidae</taxon>
        <taxon>Peloderinae</taxon>
        <taxon>Caenorhabditis</taxon>
    </lineage>
</organism>
<keyword evidence="1" id="KW-0347">Helicase</keyword>
<gene>
    <name evidence="7" type="primary">Cnig_chr_I.g2662</name>
    <name evidence="7" type="ORF">B9Z55_002662</name>
    <name evidence="6" type="ORF">B9Z55_029126</name>
</gene>
<comment type="similarity">
    <text evidence="1">Belongs to the helicase family.</text>
</comment>